<keyword evidence="3" id="KW-0520">NAD</keyword>
<dbReference type="InterPro" id="IPR006140">
    <property type="entry name" value="D-isomer_DH_NAD-bd"/>
</dbReference>
<dbReference type="CDD" id="cd05300">
    <property type="entry name" value="2-Hacid_dh_1"/>
    <property type="match status" value="1"/>
</dbReference>
<dbReference type="Proteomes" id="UP000233440">
    <property type="component" value="Unassembled WGS sequence"/>
</dbReference>
<evidence type="ECO:0000313" key="7">
    <source>
        <dbReference type="EMBL" id="PKR84530.1"/>
    </source>
</evidence>
<dbReference type="AlphaFoldDB" id="A0A2N3LIS2"/>
<evidence type="ECO:0000259" key="5">
    <source>
        <dbReference type="Pfam" id="PF00389"/>
    </source>
</evidence>
<evidence type="ECO:0000259" key="6">
    <source>
        <dbReference type="Pfam" id="PF02826"/>
    </source>
</evidence>
<protein>
    <submittedName>
        <fullName evidence="7">D-2-hydroxyacid dehydrogenase</fullName>
    </submittedName>
</protein>
<dbReference type="InterPro" id="IPR006139">
    <property type="entry name" value="D-isomer_2_OHA_DH_cat_dom"/>
</dbReference>
<evidence type="ECO:0000256" key="2">
    <source>
        <dbReference type="ARBA" id="ARBA00023002"/>
    </source>
</evidence>
<feature type="domain" description="D-isomer specific 2-hydroxyacid dehydrogenase catalytic" evidence="5">
    <location>
        <begin position="25"/>
        <end position="279"/>
    </location>
</feature>
<accession>A0A2N3LIS2</accession>
<dbReference type="SUPFAM" id="SSF51735">
    <property type="entry name" value="NAD(P)-binding Rossmann-fold domains"/>
    <property type="match status" value="1"/>
</dbReference>
<dbReference type="OrthoDB" id="9805416at2"/>
<evidence type="ECO:0000256" key="1">
    <source>
        <dbReference type="ARBA" id="ARBA00005854"/>
    </source>
</evidence>
<comment type="caution">
    <text evidence="7">The sequence shown here is derived from an EMBL/GenBank/DDBJ whole genome shotgun (WGS) entry which is preliminary data.</text>
</comment>
<dbReference type="PANTHER" id="PTHR43333">
    <property type="entry name" value="2-HACID_DH_C DOMAIN-CONTAINING PROTEIN"/>
    <property type="match status" value="1"/>
</dbReference>
<dbReference type="GO" id="GO:0016616">
    <property type="term" value="F:oxidoreductase activity, acting on the CH-OH group of donors, NAD or NADP as acceptor"/>
    <property type="evidence" value="ECO:0007669"/>
    <property type="project" value="InterPro"/>
</dbReference>
<dbReference type="GO" id="GO:0051287">
    <property type="term" value="F:NAD binding"/>
    <property type="evidence" value="ECO:0007669"/>
    <property type="project" value="InterPro"/>
</dbReference>
<dbReference type="FunFam" id="3.40.50.720:FF:000363">
    <property type="entry name" value="D-isomer specific 2-hydroxyacid dehydrogenase"/>
    <property type="match status" value="1"/>
</dbReference>
<dbReference type="Pfam" id="PF02826">
    <property type="entry name" value="2-Hacid_dh_C"/>
    <property type="match status" value="1"/>
</dbReference>
<feature type="domain" description="D-isomer specific 2-hydroxyacid dehydrogenase NAD-binding" evidence="6">
    <location>
        <begin position="104"/>
        <end position="278"/>
    </location>
</feature>
<dbReference type="Gene3D" id="3.40.50.720">
    <property type="entry name" value="NAD(P)-binding Rossmann-like Domain"/>
    <property type="match status" value="2"/>
</dbReference>
<dbReference type="Pfam" id="PF00389">
    <property type="entry name" value="2-Hacid_dh"/>
    <property type="match status" value="1"/>
</dbReference>
<gene>
    <name evidence="7" type="ORF">CWO92_14190</name>
</gene>
<dbReference type="EMBL" id="PIQO01000010">
    <property type="protein sequence ID" value="PKR84530.1"/>
    <property type="molecule type" value="Genomic_DNA"/>
</dbReference>
<comment type="similarity">
    <text evidence="1 4">Belongs to the D-isomer specific 2-hydroxyacid dehydrogenase family.</text>
</comment>
<reference evidence="7 8" key="1">
    <citation type="submission" date="2017-11" db="EMBL/GenBank/DDBJ databases">
        <title>Bacillus camelliae sp. nov., isolated from pu'er tea.</title>
        <authorList>
            <person name="Niu L."/>
        </authorList>
    </citation>
    <scope>NUCLEOTIDE SEQUENCE [LARGE SCALE GENOMIC DNA]</scope>
    <source>
        <strain evidence="7 8">7578-1</strain>
    </source>
</reference>
<proteinExistence type="inferred from homology"/>
<organism evidence="7 8">
    <name type="scientific">Heyndrickxia camelliae</name>
    <dbReference type="NCBI Taxonomy" id="1707093"/>
    <lineage>
        <taxon>Bacteria</taxon>
        <taxon>Bacillati</taxon>
        <taxon>Bacillota</taxon>
        <taxon>Bacilli</taxon>
        <taxon>Bacillales</taxon>
        <taxon>Bacillaceae</taxon>
        <taxon>Heyndrickxia</taxon>
    </lineage>
</organism>
<evidence type="ECO:0000256" key="4">
    <source>
        <dbReference type="RuleBase" id="RU003719"/>
    </source>
</evidence>
<evidence type="ECO:0000313" key="8">
    <source>
        <dbReference type="Proteomes" id="UP000233440"/>
    </source>
</evidence>
<name>A0A2N3LIS2_9BACI</name>
<dbReference type="PANTHER" id="PTHR43333:SF1">
    <property type="entry name" value="D-ISOMER SPECIFIC 2-HYDROXYACID DEHYDROGENASE NAD-BINDING DOMAIN-CONTAINING PROTEIN"/>
    <property type="match status" value="1"/>
</dbReference>
<keyword evidence="2 4" id="KW-0560">Oxidoreductase</keyword>
<keyword evidence="8" id="KW-1185">Reference proteome</keyword>
<sequence length="316" mass="36005">MKTLFTFIPPEELKQDLIKSFPDEDFSFCPEIEQAEKEIQNAEVIVTYGEDLTEKHIEIANKLKWIMVTSAGLEKMPFNAIKNKGILVTNARGIHKIPMAEFTFGLMLQHAKQFPVFKKQQQEHLWNQALPIFELSGQTMLIVGAGAIGGEIARLGKVFGMQTIGVNKGGEDRQYFDEMLTLESFITGLSAADYVINILPSTSETKHIYHKHHFEKMKNTAVFINIGRGNAVKTEVLMEVLQEKMIAHAILDVLEEEPLPAEHPLWDLENVTITPHVSSHSKLYLPRAFEILKHNLRTYTKKQEDYLNVINIEKGY</sequence>
<dbReference type="SUPFAM" id="SSF52283">
    <property type="entry name" value="Formate/glycerate dehydrogenase catalytic domain-like"/>
    <property type="match status" value="1"/>
</dbReference>
<dbReference type="InterPro" id="IPR036291">
    <property type="entry name" value="NAD(P)-bd_dom_sf"/>
</dbReference>
<evidence type="ECO:0000256" key="3">
    <source>
        <dbReference type="ARBA" id="ARBA00023027"/>
    </source>
</evidence>
<dbReference type="RefSeq" id="WP_101354869.1">
    <property type="nucleotide sequence ID" value="NZ_PIQO01000010.1"/>
</dbReference>